<protein>
    <submittedName>
        <fullName evidence="1">Uncharacterized protein</fullName>
    </submittedName>
</protein>
<sequence>MARESDIFQRKVYKPRSDIELISAARSSDLLTGGDRAIVGSRMESVLRFGVANRGIWAFQADAKRSVSTCLQLSGTPLIKASNRLSLKMSETLRQQLCYLGGDVRKRLRMGSSAFVNICDGGGKLSKKRWIEMLADEAVKL</sequence>
<dbReference type="Proteomes" id="UP000076858">
    <property type="component" value="Unassembled WGS sequence"/>
</dbReference>
<reference evidence="1 2" key="1">
    <citation type="submission" date="2016-03" db="EMBL/GenBank/DDBJ databases">
        <title>EvidentialGene: Evidence-directed Construction of Genes on Genomes.</title>
        <authorList>
            <person name="Gilbert D.G."/>
            <person name="Choi J.-H."/>
            <person name="Mockaitis K."/>
            <person name="Colbourne J."/>
            <person name="Pfrender M."/>
        </authorList>
    </citation>
    <scope>NUCLEOTIDE SEQUENCE [LARGE SCALE GENOMIC DNA]</scope>
    <source>
        <strain evidence="1 2">Xinb3</strain>
        <tissue evidence="1">Complete organism</tissue>
    </source>
</reference>
<gene>
    <name evidence="1" type="ORF">APZ42_026604</name>
</gene>
<dbReference type="EMBL" id="LRGB01002098">
    <property type="protein sequence ID" value="KZS09231.1"/>
    <property type="molecule type" value="Genomic_DNA"/>
</dbReference>
<keyword evidence="2" id="KW-1185">Reference proteome</keyword>
<proteinExistence type="predicted"/>
<evidence type="ECO:0000313" key="2">
    <source>
        <dbReference type="Proteomes" id="UP000076858"/>
    </source>
</evidence>
<accession>A0A164S497</accession>
<dbReference type="AlphaFoldDB" id="A0A164S497"/>
<name>A0A164S497_9CRUS</name>
<evidence type="ECO:0000313" key="1">
    <source>
        <dbReference type="EMBL" id="KZS09231.1"/>
    </source>
</evidence>
<organism evidence="1 2">
    <name type="scientific">Daphnia magna</name>
    <dbReference type="NCBI Taxonomy" id="35525"/>
    <lineage>
        <taxon>Eukaryota</taxon>
        <taxon>Metazoa</taxon>
        <taxon>Ecdysozoa</taxon>
        <taxon>Arthropoda</taxon>
        <taxon>Crustacea</taxon>
        <taxon>Branchiopoda</taxon>
        <taxon>Diplostraca</taxon>
        <taxon>Cladocera</taxon>
        <taxon>Anomopoda</taxon>
        <taxon>Daphniidae</taxon>
        <taxon>Daphnia</taxon>
    </lineage>
</organism>
<comment type="caution">
    <text evidence="1">The sequence shown here is derived from an EMBL/GenBank/DDBJ whole genome shotgun (WGS) entry which is preliminary data.</text>
</comment>